<dbReference type="FunFam" id="3.30.310.80:FF:000005">
    <property type="entry name" value="Non-specific serine/threonine protein kinase"/>
    <property type="match status" value="1"/>
</dbReference>
<dbReference type="InterPro" id="IPR000719">
    <property type="entry name" value="Prot_kinase_dom"/>
</dbReference>
<dbReference type="PANTHER" id="PTHR43895">
    <property type="entry name" value="CALCIUM/CALMODULIN-DEPENDENT PROTEIN KINASE KINASE-RELATED"/>
    <property type="match status" value="1"/>
</dbReference>
<dbReference type="InterPro" id="IPR008271">
    <property type="entry name" value="Ser/Thr_kinase_AS"/>
</dbReference>
<dbReference type="FunFam" id="1.10.510.10:FF:000571">
    <property type="entry name" value="Maternal embryonic leucine zipper kinase"/>
    <property type="match status" value="1"/>
</dbReference>
<evidence type="ECO:0000256" key="3">
    <source>
        <dbReference type="ARBA" id="ARBA00022527"/>
    </source>
</evidence>
<dbReference type="Gene3D" id="3.30.310.80">
    <property type="entry name" value="Kinase associated domain 1, KA1"/>
    <property type="match status" value="1"/>
</dbReference>
<comment type="catalytic activity">
    <reaction evidence="9">
        <text>L-threonyl-[protein] + ATP = O-phospho-L-threonyl-[protein] + ADP + H(+)</text>
        <dbReference type="Rhea" id="RHEA:46608"/>
        <dbReference type="Rhea" id="RHEA-COMP:11060"/>
        <dbReference type="Rhea" id="RHEA-COMP:11605"/>
        <dbReference type="ChEBI" id="CHEBI:15378"/>
        <dbReference type="ChEBI" id="CHEBI:30013"/>
        <dbReference type="ChEBI" id="CHEBI:30616"/>
        <dbReference type="ChEBI" id="CHEBI:61977"/>
        <dbReference type="ChEBI" id="CHEBI:456216"/>
        <dbReference type="EC" id="2.7.11.1"/>
    </reaction>
</comment>
<evidence type="ECO:0000256" key="12">
    <source>
        <dbReference type="PROSITE-ProRule" id="PRU10141"/>
    </source>
</evidence>
<dbReference type="GO" id="GO:0004674">
    <property type="term" value="F:protein serine/threonine kinase activity"/>
    <property type="evidence" value="ECO:0007669"/>
    <property type="project" value="UniProtKB-KW"/>
</dbReference>
<dbReference type="PROSITE" id="PS00107">
    <property type="entry name" value="PROTEIN_KINASE_ATP"/>
    <property type="match status" value="1"/>
</dbReference>
<dbReference type="Gene3D" id="1.10.510.10">
    <property type="entry name" value="Transferase(Phosphotransferase) domain 1"/>
    <property type="match status" value="1"/>
</dbReference>
<name>A0A199W9X1_ANACO</name>
<keyword evidence="3 13" id="KW-0723">Serine/threonine-protein kinase</keyword>
<dbReference type="PROSITE" id="PS50011">
    <property type="entry name" value="PROTEIN_KINASE_DOM"/>
    <property type="match status" value="1"/>
</dbReference>
<evidence type="ECO:0000256" key="4">
    <source>
        <dbReference type="ARBA" id="ARBA00022679"/>
    </source>
</evidence>
<evidence type="ECO:0000256" key="8">
    <source>
        <dbReference type="ARBA" id="ARBA00023211"/>
    </source>
</evidence>
<dbReference type="Pfam" id="PF00069">
    <property type="entry name" value="Pkinase"/>
    <property type="match status" value="1"/>
</dbReference>
<dbReference type="STRING" id="4615.A0A199W9X1"/>
<evidence type="ECO:0000256" key="2">
    <source>
        <dbReference type="ARBA" id="ARBA00012513"/>
    </source>
</evidence>
<protein>
    <recommendedName>
        <fullName evidence="2">non-specific serine/threonine protein kinase</fullName>
        <ecNumber evidence="2">2.7.11.1</ecNumber>
    </recommendedName>
</protein>
<dbReference type="FunFam" id="3.30.200.20:FF:000096">
    <property type="entry name" value="Non-specific serine/threonine protein kinase"/>
    <property type="match status" value="1"/>
</dbReference>
<comment type="catalytic activity">
    <reaction evidence="10">
        <text>L-seryl-[protein] + ATP = O-phospho-L-seryl-[protein] + ADP + H(+)</text>
        <dbReference type="Rhea" id="RHEA:17989"/>
        <dbReference type="Rhea" id="RHEA-COMP:9863"/>
        <dbReference type="Rhea" id="RHEA-COMP:11604"/>
        <dbReference type="ChEBI" id="CHEBI:15378"/>
        <dbReference type="ChEBI" id="CHEBI:29999"/>
        <dbReference type="ChEBI" id="CHEBI:30616"/>
        <dbReference type="ChEBI" id="CHEBI:83421"/>
        <dbReference type="ChEBI" id="CHEBI:456216"/>
        <dbReference type="EC" id="2.7.11.1"/>
    </reaction>
</comment>
<gene>
    <name evidence="16" type="ORF">ACMD2_23282</name>
</gene>
<comment type="function">
    <text evidence="11">CIPK serine-threonine protein kinases interact with CBL proteins. Binding of a CBL protein to the regulatory NAF domain of CIPK protein lead to the activation of the kinase in a calcium-dependent manner.</text>
</comment>
<evidence type="ECO:0000256" key="5">
    <source>
        <dbReference type="ARBA" id="ARBA00022741"/>
    </source>
</evidence>
<keyword evidence="7 12" id="KW-0067">ATP-binding</keyword>
<keyword evidence="5 12" id="KW-0547">Nucleotide-binding</keyword>
<dbReference type="SMART" id="SM00220">
    <property type="entry name" value="S_TKc"/>
    <property type="match status" value="1"/>
</dbReference>
<feature type="domain" description="Protein kinase" evidence="14">
    <location>
        <begin position="18"/>
        <end position="276"/>
    </location>
</feature>
<feature type="binding site" evidence="12">
    <location>
        <position position="51"/>
    </location>
    <ligand>
        <name>ATP</name>
        <dbReference type="ChEBI" id="CHEBI:30616"/>
    </ligand>
</feature>
<dbReference type="GO" id="GO:0007165">
    <property type="term" value="P:signal transduction"/>
    <property type="evidence" value="ECO:0007669"/>
    <property type="project" value="InterPro"/>
</dbReference>
<sequence>MATPAEEEDERNLILGKYEMGRVLGKGTFATVYHGRDLRSGESVAIKVIGKDRVRREEGMMDQIRREISVMRLVRHPNVVELREVMATKSRIFFVMELVRGGDLFDLVSKHRRGLPEDQARRYFQQLIAAVDFCHSRGVCHRDLKLENLLLDASSNTLKVSDFGLSALPEQLRHDGMLHTQCGTPAYVAPELLKKKGYDGMRADMWSCGVILFVLLSGYLPFQHENIMKMYNKICRAKYQLPPWVSADAGRLIGRLLVSDPEKRISIAEMMQLPWFKKGLPQPISLGPRMAVAVAAEEEETGDRELDPDPDPVAAVNSPRSYNAFELISAMSSGFDLSRMFGSELRAGGTVFTARLAAGRVMERLEKVGRALGFRAEKSVKAGWRVRMERPAEGRKGRLAVTAEVFEVTPEVAVVEFGKDAGDTLEFARFCEHDVRPGLKDIVWAWQGDPPSLPTERPAITCTTADDAAAVA</sequence>
<dbReference type="PANTHER" id="PTHR43895:SF162">
    <property type="entry name" value="CBL-INTERACTING SERINE_THREONINE-PROTEIN KINASE 25"/>
    <property type="match status" value="1"/>
</dbReference>
<dbReference type="InterPro" id="IPR011009">
    <property type="entry name" value="Kinase-like_dom_sf"/>
</dbReference>
<evidence type="ECO:0000313" key="17">
    <source>
        <dbReference type="Proteomes" id="UP000092600"/>
    </source>
</evidence>
<evidence type="ECO:0000259" key="14">
    <source>
        <dbReference type="PROSITE" id="PS50011"/>
    </source>
</evidence>
<dbReference type="EC" id="2.7.11.1" evidence="2"/>
<keyword evidence="6 16" id="KW-0418">Kinase</keyword>
<dbReference type="Pfam" id="PF03822">
    <property type="entry name" value="NAF"/>
    <property type="match status" value="1"/>
</dbReference>
<evidence type="ECO:0000256" key="10">
    <source>
        <dbReference type="ARBA" id="ARBA00048679"/>
    </source>
</evidence>
<dbReference type="PROSITE" id="PS50816">
    <property type="entry name" value="NAF"/>
    <property type="match status" value="1"/>
</dbReference>
<proteinExistence type="inferred from homology"/>
<evidence type="ECO:0000259" key="15">
    <source>
        <dbReference type="PROSITE" id="PS50816"/>
    </source>
</evidence>
<dbReference type="Proteomes" id="UP000092600">
    <property type="component" value="Unassembled WGS sequence"/>
</dbReference>
<organism evidence="16 17">
    <name type="scientific">Ananas comosus</name>
    <name type="common">Pineapple</name>
    <name type="synonym">Ananas ananas</name>
    <dbReference type="NCBI Taxonomy" id="4615"/>
    <lineage>
        <taxon>Eukaryota</taxon>
        <taxon>Viridiplantae</taxon>
        <taxon>Streptophyta</taxon>
        <taxon>Embryophyta</taxon>
        <taxon>Tracheophyta</taxon>
        <taxon>Spermatophyta</taxon>
        <taxon>Magnoliopsida</taxon>
        <taxon>Liliopsida</taxon>
        <taxon>Poales</taxon>
        <taxon>Bromeliaceae</taxon>
        <taxon>Bromelioideae</taxon>
        <taxon>Ananas</taxon>
    </lineage>
</organism>
<comment type="similarity">
    <text evidence="1">Belongs to the protein kinase superfamily. CAMK Ser/Thr protein kinase family. SNF1 subfamily.</text>
</comment>
<comment type="caution">
    <text evidence="16">The sequence shown here is derived from an EMBL/GenBank/DDBJ whole genome shotgun (WGS) entry which is preliminary data.</text>
</comment>
<dbReference type="InterPro" id="IPR017441">
    <property type="entry name" value="Protein_kinase_ATP_BS"/>
</dbReference>
<dbReference type="CDD" id="cd12195">
    <property type="entry name" value="CIPK_C"/>
    <property type="match status" value="1"/>
</dbReference>
<keyword evidence="8" id="KW-0464">Manganese</keyword>
<dbReference type="EMBL" id="LSRQ01000062">
    <property type="protein sequence ID" value="OAY85690.1"/>
    <property type="molecule type" value="Genomic_DNA"/>
</dbReference>
<dbReference type="GO" id="GO:0106310">
    <property type="term" value="F:protein serine kinase activity"/>
    <property type="evidence" value="ECO:0007669"/>
    <property type="project" value="RHEA"/>
</dbReference>
<feature type="domain" description="NAF" evidence="15">
    <location>
        <begin position="317"/>
        <end position="342"/>
    </location>
</feature>
<accession>A0A199W9X1</accession>
<dbReference type="InterPro" id="IPR004041">
    <property type="entry name" value="NAF_dom"/>
</dbReference>
<evidence type="ECO:0000256" key="7">
    <source>
        <dbReference type="ARBA" id="ARBA00022840"/>
    </source>
</evidence>
<evidence type="ECO:0000313" key="16">
    <source>
        <dbReference type="EMBL" id="OAY85690.1"/>
    </source>
</evidence>
<evidence type="ECO:0000256" key="9">
    <source>
        <dbReference type="ARBA" id="ARBA00047899"/>
    </source>
</evidence>
<evidence type="ECO:0000256" key="6">
    <source>
        <dbReference type="ARBA" id="ARBA00022777"/>
    </source>
</evidence>
<dbReference type="InterPro" id="IPR018451">
    <property type="entry name" value="NAF/FISL_domain"/>
</dbReference>
<keyword evidence="4" id="KW-0808">Transferase</keyword>
<dbReference type="AlphaFoldDB" id="A0A199W9X1"/>
<evidence type="ECO:0000256" key="11">
    <source>
        <dbReference type="ARBA" id="ARBA00058225"/>
    </source>
</evidence>
<dbReference type="SUPFAM" id="SSF56112">
    <property type="entry name" value="Protein kinase-like (PK-like)"/>
    <property type="match status" value="1"/>
</dbReference>
<dbReference type="GO" id="GO:0005524">
    <property type="term" value="F:ATP binding"/>
    <property type="evidence" value="ECO:0007669"/>
    <property type="project" value="UniProtKB-UniRule"/>
</dbReference>
<dbReference type="PROSITE" id="PS00108">
    <property type="entry name" value="PROTEIN_KINASE_ST"/>
    <property type="match status" value="1"/>
</dbReference>
<evidence type="ECO:0000256" key="13">
    <source>
        <dbReference type="RuleBase" id="RU000304"/>
    </source>
</evidence>
<reference evidence="16 17" key="1">
    <citation type="journal article" date="2016" name="DNA Res.">
        <title>The draft genome of MD-2 pineapple using hybrid error correction of long reads.</title>
        <authorList>
            <person name="Redwan R.M."/>
            <person name="Saidin A."/>
            <person name="Kumar S.V."/>
        </authorList>
    </citation>
    <scope>NUCLEOTIDE SEQUENCE [LARGE SCALE GENOMIC DNA]</scope>
    <source>
        <strain evidence="17">cv. MD2</strain>
        <tissue evidence="16">Leaf</tissue>
    </source>
</reference>
<evidence type="ECO:0000256" key="1">
    <source>
        <dbReference type="ARBA" id="ARBA00006234"/>
    </source>
</evidence>